<comment type="caution">
    <text evidence="2">The sequence shown here is derived from an EMBL/GenBank/DDBJ whole genome shotgun (WGS) entry which is preliminary data.</text>
</comment>
<feature type="transmembrane region" description="Helical" evidence="1">
    <location>
        <begin position="86"/>
        <end position="103"/>
    </location>
</feature>
<keyword evidence="1" id="KW-0812">Transmembrane</keyword>
<name>A0ABM8UIM3_9BACT</name>
<keyword evidence="1" id="KW-1133">Transmembrane helix</keyword>
<keyword evidence="1" id="KW-0472">Membrane</keyword>
<gene>
    <name evidence="2" type="ORF">DYBT9623_00022</name>
</gene>
<dbReference type="Proteomes" id="UP000679725">
    <property type="component" value="Unassembled WGS sequence"/>
</dbReference>
<dbReference type="EMBL" id="CAJRAU010000001">
    <property type="protein sequence ID" value="CAG5067302.1"/>
    <property type="molecule type" value="Genomic_DNA"/>
</dbReference>
<organism evidence="2 3">
    <name type="scientific">Dyadobacter linearis</name>
    <dbReference type="NCBI Taxonomy" id="2823330"/>
    <lineage>
        <taxon>Bacteria</taxon>
        <taxon>Pseudomonadati</taxon>
        <taxon>Bacteroidota</taxon>
        <taxon>Cytophagia</taxon>
        <taxon>Cytophagales</taxon>
        <taxon>Spirosomataceae</taxon>
        <taxon>Dyadobacter</taxon>
    </lineage>
</organism>
<accession>A0ABM8UIM3</accession>
<feature type="transmembrane region" description="Helical" evidence="1">
    <location>
        <begin position="123"/>
        <end position="143"/>
    </location>
</feature>
<reference evidence="2 3" key="1">
    <citation type="submission" date="2021-04" db="EMBL/GenBank/DDBJ databases">
        <authorList>
            <person name="Rodrigo-Torres L."/>
            <person name="Arahal R. D."/>
            <person name="Lucena T."/>
        </authorList>
    </citation>
    <scope>NUCLEOTIDE SEQUENCE [LARGE SCALE GENOMIC DNA]</scope>
    <source>
        <strain evidence="2 3">CECT 9623</strain>
    </source>
</reference>
<evidence type="ECO:0000256" key="1">
    <source>
        <dbReference type="SAM" id="Phobius"/>
    </source>
</evidence>
<sequence>MNATKNMAAGLAGAIVLNLLHEGAKKFYAKAPRVDRVGEEAISKSLKSINIDPPTGKTLFGITLATDLLSNAAFYSMVGSGKEENILWRGAGFGLAAGVGALTLTKPLGLNDEPVNKSVQTQILTVTWYLIGGLAAAVVARGISDKPKFQKLVNSLASF</sequence>
<keyword evidence="3" id="KW-1185">Reference proteome</keyword>
<proteinExistence type="predicted"/>
<protein>
    <submittedName>
        <fullName evidence="2">Uncharacterized protein</fullName>
    </submittedName>
</protein>
<evidence type="ECO:0000313" key="2">
    <source>
        <dbReference type="EMBL" id="CAG5067302.1"/>
    </source>
</evidence>
<dbReference type="RefSeq" id="WP_215231491.1">
    <property type="nucleotide sequence ID" value="NZ_CAJRAU010000001.1"/>
</dbReference>
<evidence type="ECO:0000313" key="3">
    <source>
        <dbReference type="Proteomes" id="UP000679725"/>
    </source>
</evidence>